<dbReference type="AlphaFoldDB" id="A0A6J6M345"/>
<dbReference type="SUPFAM" id="SSF109635">
    <property type="entry name" value="DnaK suppressor protein DksA, alpha-hairpin domain"/>
    <property type="match status" value="1"/>
</dbReference>
<dbReference type="PROSITE" id="PS51128">
    <property type="entry name" value="ZF_DKSA_2"/>
    <property type="match status" value="1"/>
</dbReference>
<organism evidence="2">
    <name type="scientific">freshwater metagenome</name>
    <dbReference type="NCBI Taxonomy" id="449393"/>
    <lineage>
        <taxon>unclassified sequences</taxon>
        <taxon>metagenomes</taxon>
        <taxon>ecological metagenomes</taxon>
    </lineage>
</organism>
<dbReference type="EMBL" id="CAEZWM010000182">
    <property type="protein sequence ID" value="CAB4666983.1"/>
    <property type="molecule type" value="Genomic_DNA"/>
</dbReference>
<evidence type="ECO:0000256" key="1">
    <source>
        <dbReference type="SAM" id="MobiDB-lite"/>
    </source>
</evidence>
<gene>
    <name evidence="2" type="ORF">UFOPK2242_01266</name>
    <name evidence="3" type="ORF">UFOPK3317_01041</name>
    <name evidence="4" type="ORF">UFOPK4071_01065</name>
</gene>
<name>A0A6J6M345_9ZZZZ</name>
<feature type="region of interest" description="Disordered" evidence="1">
    <location>
        <begin position="31"/>
        <end position="54"/>
    </location>
</feature>
<reference evidence="2" key="1">
    <citation type="submission" date="2020-05" db="EMBL/GenBank/DDBJ databases">
        <authorList>
            <person name="Chiriac C."/>
            <person name="Salcher M."/>
            <person name="Ghai R."/>
            <person name="Kavagutti S V."/>
        </authorList>
    </citation>
    <scope>NUCLEOTIDE SEQUENCE</scope>
</reference>
<protein>
    <submittedName>
        <fullName evidence="2">Unannotated protein</fullName>
    </submittedName>
</protein>
<dbReference type="PANTHER" id="PTHR33823">
    <property type="entry name" value="RNA POLYMERASE-BINDING TRANSCRIPTION FACTOR DKSA-RELATED"/>
    <property type="match status" value="1"/>
</dbReference>
<accession>A0A6J6M345</accession>
<sequence>MDNEEARKHLEDDAVRVGDLIGGIRDEILAAGAAGDGSPSGRAEPQEESGSELFEREKELSILESLEKELAEIQAAIERIESGTYGIDERTGAPINPARLEAMPTARTNIDNDSTRRD</sequence>
<evidence type="ECO:0000313" key="2">
    <source>
        <dbReference type="EMBL" id="CAB4666983.1"/>
    </source>
</evidence>
<feature type="region of interest" description="Disordered" evidence="1">
    <location>
        <begin position="79"/>
        <end position="118"/>
    </location>
</feature>
<evidence type="ECO:0000313" key="3">
    <source>
        <dbReference type="EMBL" id="CAB4873904.1"/>
    </source>
</evidence>
<evidence type="ECO:0000313" key="4">
    <source>
        <dbReference type="EMBL" id="CAB5017941.1"/>
    </source>
</evidence>
<dbReference type="Gene3D" id="1.20.120.910">
    <property type="entry name" value="DksA, coiled-coil domain"/>
    <property type="match status" value="1"/>
</dbReference>
<dbReference type="PANTHER" id="PTHR33823:SF4">
    <property type="entry name" value="GENERAL STRESS PROTEIN 16O"/>
    <property type="match status" value="1"/>
</dbReference>
<dbReference type="EMBL" id="CAFBLK010000184">
    <property type="protein sequence ID" value="CAB4873904.1"/>
    <property type="molecule type" value="Genomic_DNA"/>
</dbReference>
<dbReference type="EMBL" id="CAFBPF010000140">
    <property type="protein sequence ID" value="CAB5017941.1"/>
    <property type="molecule type" value="Genomic_DNA"/>
</dbReference>
<proteinExistence type="predicted"/>
<feature type="compositionally biased region" description="Low complexity" evidence="1">
    <location>
        <begin position="31"/>
        <end position="43"/>
    </location>
</feature>
<dbReference type="InterPro" id="IPR037187">
    <property type="entry name" value="DnaK_N"/>
</dbReference>